<evidence type="ECO:0000313" key="2">
    <source>
        <dbReference type="EMBL" id="KIO33213.1"/>
    </source>
</evidence>
<dbReference type="SUPFAM" id="SSF47823">
    <property type="entry name" value="lambda integrase-like, N-terminal domain"/>
    <property type="match status" value="1"/>
</dbReference>
<dbReference type="Gene3D" id="1.10.150.130">
    <property type="match status" value="1"/>
</dbReference>
<reference evidence="3" key="2">
    <citation type="submission" date="2015-01" db="EMBL/GenBank/DDBJ databases">
        <title>Evolutionary Origins and Diversification of the Mycorrhizal Mutualists.</title>
        <authorList>
            <consortium name="DOE Joint Genome Institute"/>
            <consortium name="Mycorrhizal Genomics Consortium"/>
            <person name="Kohler A."/>
            <person name="Kuo A."/>
            <person name="Nagy L.G."/>
            <person name="Floudas D."/>
            <person name="Copeland A."/>
            <person name="Barry K.W."/>
            <person name="Cichocki N."/>
            <person name="Veneault-Fourrey C."/>
            <person name="LaButti K."/>
            <person name="Lindquist E.A."/>
            <person name="Lipzen A."/>
            <person name="Lundell T."/>
            <person name="Morin E."/>
            <person name="Murat C."/>
            <person name="Riley R."/>
            <person name="Ohm R."/>
            <person name="Sun H."/>
            <person name="Tunlid A."/>
            <person name="Henrissat B."/>
            <person name="Grigoriev I.V."/>
            <person name="Hibbett D.S."/>
            <person name="Martin F."/>
        </authorList>
    </citation>
    <scope>NUCLEOTIDE SEQUENCE [LARGE SCALE GENOMIC DNA]</scope>
    <source>
        <strain evidence="3">MUT 4182</strain>
    </source>
</reference>
<dbReference type="AlphaFoldDB" id="A0A0C3LGW7"/>
<proteinExistence type="predicted"/>
<dbReference type="HOGENOM" id="CLU_073387_0_0_1"/>
<evidence type="ECO:0000313" key="3">
    <source>
        <dbReference type="Proteomes" id="UP000054248"/>
    </source>
</evidence>
<keyword evidence="3" id="KW-1185">Reference proteome</keyword>
<organism evidence="2 3">
    <name type="scientific">Tulasnella calospora MUT 4182</name>
    <dbReference type="NCBI Taxonomy" id="1051891"/>
    <lineage>
        <taxon>Eukaryota</taxon>
        <taxon>Fungi</taxon>
        <taxon>Dikarya</taxon>
        <taxon>Basidiomycota</taxon>
        <taxon>Agaricomycotina</taxon>
        <taxon>Agaricomycetes</taxon>
        <taxon>Cantharellales</taxon>
        <taxon>Tulasnellaceae</taxon>
        <taxon>Tulasnella</taxon>
    </lineage>
</organism>
<sequence length="242" mass="27415">PLRRPWTQEELVRARTLALGFSLESSTRSTYQSGLNSYLAFADAHNFPLPPTIDSISFFVVYMSHHIDPKSVASYVHGLMRCLEPYYPQVRAICRSPLVKETLAGCKKWQGKPTLRKPPLLATHILTLIGKFNNAAIFDDSLFLVISLLGHFGLHRLGELTSSDVIAHRSHRKLIKRPTAIRTSIGFSYVLPYHKADRYFLGNTVLALHGTPESLIRRIGRWSSDAWERYIRVHPVLLSAVL</sequence>
<dbReference type="OrthoDB" id="5598396at2759"/>
<gene>
    <name evidence="2" type="ORF">M407DRAFT_46648</name>
</gene>
<dbReference type="Proteomes" id="UP000054248">
    <property type="component" value="Unassembled WGS sequence"/>
</dbReference>
<keyword evidence="1" id="KW-0238">DNA-binding</keyword>
<reference evidence="2 3" key="1">
    <citation type="submission" date="2014-04" db="EMBL/GenBank/DDBJ databases">
        <authorList>
            <consortium name="DOE Joint Genome Institute"/>
            <person name="Kuo A."/>
            <person name="Girlanda M."/>
            <person name="Perotto S."/>
            <person name="Kohler A."/>
            <person name="Nagy L.G."/>
            <person name="Floudas D."/>
            <person name="Copeland A."/>
            <person name="Barry K.W."/>
            <person name="Cichocki N."/>
            <person name="Veneault-Fourrey C."/>
            <person name="LaButti K."/>
            <person name="Lindquist E.A."/>
            <person name="Lipzen A."/>
            <person name="Lundell T."/>
            <person name="Morin E."/>
            <person name="Murat C."/>
            <person name="Sun H."/>
            <person name="Tunlid A."/>
            <person name="Henrissat B."/>
            <person name="Grigoriev I.V."/>
            <person name="Hibbett D.S."/>
            <person name="Martin F."/>
            <person name="Nordberg H.P."/>
            <person name="Cantor M.N."/>
            <person name="Hua S.X."/>
        </authorList>
    </citation>
    <scope>NUCLEOTIDE SEQUENCE [LARGE SCALE GENOMIC DNA]</scope>
    <source>
        <strain evidence="2 3">MUT 4182</strain>
    </source>
</reference>
<dbReference type="EMBL" id="KN822950">
    <property type="protein sequence ID" value="KIO33213.1"/>
    <property type="molecule type" value="Genomic_DNA"/>
</dbReference>
<dbReference type="STRING" id="1051891.A0A0C3LGW7"/>
<feature type="non-terminal residue" evidence="2">
    <location>
        <position position="242"/>
    </location>
</feature>
<dbReference type="InterPro" id="IPR010998">
    <property type="entry name" value="Integrase_recombinase_N"/>
</dbReference>
<name>A0A0C3LGW7_9AGAM</name>
<accession>A0A0C3LGW7</accession>
<feature type="non-terminal residue" evidence="2">
    <location>
        <position position="1"/>
    </location>
</feature>
<evidence type="ECO:0000256" key="1">
    <source>
        <dbReference type="ARBA" id="ARBA00023125"/>
    </source>
</evidence>
<protein>
    <recommendedName>
        <fullName evidence="4">Core-binding (CB) domain-containing protein</fullName>
    </recommendedName>
</protein>
<dbReference type="GO" id="GO:0003677">
    <property type="term" value="F:DNA binding"/>
    <property type="evidence" value="ECO:0007669"/>
    <property type="project" value="UniProtKB-KW"/>
</dbReference>
<evidence type="ECO:0008006" key="4">
    <source>
        <dbReference type="Google" id="ProtNLM"/>
    </source>
</evidence>